<feature type="compositionally biased region" description="Polar residues" evidence="7">
    <location>
        <begin position="856"/>
        <end position="871"/>
    </location>
</feature>
<keyword evidence="5 8" id="KW-1133">Transmembrane helix</keyword>
<dbReference type="GO" id="GO:0016887">
    <property type="term" value="F:ATP hydrolysis activity"/>
    <property type="evidence" value="ECO:0007669"/>
    <property type="project" value="InterPro"/>
</dbReference>
<feature type="transmembrane region" description="Helical" evidence="8">
    <location>
        <begin position="153"/>
        <end position="175"/>
    </location>
</feature>
<dbReference type="Gene3D" id="3.40.50.300">
    <property type="entry name" value="P-loop containing nucleotide triphosphate hydrolases"/>
    <property type="match status" value="2"/>
</dbReference>
<evidence type="ECO:0000313" key="12">
    <source>
        <dbReference type="Proteomes" id="UP001164286"/>
    </source>
</evidence>
<comment type="caution">
    <text evidence="11">The sequence shown here is derived from an EMBL/GenBank/DDBJ whole genome shotgun (WGS) entry which is preliminary data.</text>
</comment>
<evidence type="ECO:0000256" key="3">
    <source>
        <dbReference type="ARBA" id="ARBA00022741"/>
    </source>
</evidence>
<dbReference type="InterPro" id="IPR027417">
    <property type="entry name" value="P-loop_NTPase"/>
</dbReference>
<gene>
    <name evidence="11" type="ORF">MKK02DRAFT_36243</name>
</gene>
<dbReference type="PROSITE" id="PS50893">
    <property type="entry name" value="ABC_TRANSPORTER_2"/>
    <property type="match status" value="2"/>
</dbReference>
<dbReference type="SMART" id="SM00382">
    <property type="entry name" value="AAA"/>
    <property type="match status" value="2"/>
</dbReference>
<dbReference type="SUPFAM" id="SSF52540">
    <property type="entry name" value="P-loop containing nucleoside triphosphate hydrolases"/>
    <property type="match status" value="2"/>
</dbReference>
<dbReference type="InterPro" id="IPR003593">
    <property type="entry name" value="AAA+_ATPase"/>
</dbReference>
<dbReference type="PANTHER" id="PTHR43394:SF15">
    <property type="entry name" value="ALPHA-FACTOR-TRANSPORTING ATPASE"/>
    <property type="match status" value="1"/>
</dbReference>
<dbReference type="CDD" id="cd18578">
    <property type="entry name" value="ABC_6TM_Pgp_ABCB1_D2_like"/>
    <property type="match status" value="1"/>
</dbReference>
<evidence type="ECO:0000256" key="1">
    <source>
        <dbReference type="ARBA" id="ARBA00004141"/>
    </source>
</evidence>
<feature type="transmembrane region" description="Helical" evidence="8">
    <location>
        <begin position="1068"/>
        <end position="1088"/>
    </location>
</feature>
<dbReference type="Proteomes" id="UP001164286">
    <property type="component" value="Unassembled WGS sequence"/>
</dbReference>
<dbReference type="InterPro" id="IPR017871">
    <property type="entry name" value="ABC_transporter-like_CS"/>
</dbReference>
<feature type="region of interest" description="Disordered" evidence="7">
    <location>
        <begin position="430"/>
        <end position="449"/>
    </location>
</feature>
<keyword evidence="12" id="KW-1185">Reference proteome</keyword>
<feature type="transmembrane region" description="Helical" evidence="8">
    <location>
        <begin position="244"/>
        <end position="260"/>
    </location>
</feature>
<evidence type="ECO:0000256" key="6">
    <source>
        <dbReference type="ARBA" id="ARBA00023136"/>
    </source>
</evidence>
<feature type="compositionally biased region" description="Low complexity" evidence="7">
    <location>
        <begin position="430"/>
        <end position="446"/>
    </location>
</feature>
<dbReference type="GO" id="GO:0015421">
    <property type="term" value="F:ABC-type oligopeptide transporter activity"/>
    <property type="evidence" value="ECO:0007669"/>
    <property type="project" value="TreeGrafter"/>
</dbReference>
<dbReference type="EMBL" id="JAKWFO010000003">
    <property type="protein sequence ID" value="KAI9638570.1"/>
    <property type="molecule type" value="Genomic_DNA"/>
</dbReference>
<dbReference type="RefSeq" id="XP_052948347.1">
    <property type="nucleotide sequence ID" value="XM_053089384.1"/>
</dbReference>
<dbReference type="GeneID" id="77728589"/>
<evidence type="ECO:0000259" key="10">
    <source>
        <dbReference type="PROSITE" id="PS50929"/>
    </source>
</evidence>
<feature type="transmembrane region" description="Helical" evidence="8">
    <location>
        <begin position="266"/>
        <end position="287"/>
    </location>
</feature>
<dbReference type="SUPFAM" id="SSF90123">
    <property type="entry name" value="ABC transporter transmembrane region"/>
    <property type="match status" value="2"/>
</dbReference>
<dbReference type="InterPro" id="IPR039421">
    <property type="entry name" value="Type_1_exporter"/>
</dbReference>
<feature type="domain" description="ABC transporter" evidence="9">
    <location>
        <begin position="465"/>
        <end position="715"/>
    </location>
</feature>
<evidence type="ECO:0000313" key="11">
    <source>
        <dbReference type="EMBL" id="KAI9638570.1"/>
    </source>
</evidence>
<feature type="region of interest" description="Disordered" evidence="7">
    <location>
        <begin position="794"/>
        <end position="822"/>
    </location>
</feature>
<keyword evidence="6 8" id="KW-0472">Membrane</keyword>
<dbReference type="PROSITE" id="PS00211">
    <property type="entry name" value="ABC_TRANSPORTER_1"/>
    <property type="match status" value="2"/>
</dbReference>
<dbReference type="Gene3D" id="1.20.1560.10">
    <property type="entry name" value="ABC transporter type 1, transmembrane domain"/>
    <property type="match status" value="2"/>
</dbReference>
<evidence type="ECO:0000256" key="2">
    <source>
        <dbReference type="ARBA" id="ARBA00022692"/>
    </source>
</evidence>
<dbReference type="FunFam" id="3.40.50.300:FF:001982">
    <property type="entry name" value="Serine protease/ABC transporter B family protein tagC"/>
    <property type="match status" value="1"/>
</dbReference>
<dbReference type="GO" id="GO:0090374">
    <property type="term" value="P:oligopeptide export from mitochondrion"/>
    <property type="evidence" value="ECO:0007669"/>
    <property type="project" value="TreeGrafter"/>
</dbReference>
<evidence type="ECO:0000256" key="5">
    <source>
        <dbReference type="ARBA" id="ARBA00022989"/>
    </source>
</evidence>
<feature type="transmembrane region" description="Helical" evidence="8">
    <location>
        <begin position="1094"/>
        <end position="1115"/>
    </location>
</feature>
<keyword evidence="2 8" id="KW-0812">Transmembrane</keyword>
<dbReference type="Pfam" id="PF00005">
    <property type="entry name" value="ABC_tran"/>
    <property type="match status" value="2"/>
</dbReference>
<feature type="transmembrane region" description="Helical" evidence="8">
    <location>
        <begin position="94"/>
        <end position="115"/>
    </location>
</feature>
<dbReference type="GO" id="GO:0005743">
    <property type="term" value="C:mitochondrial inner membrane"/>
    <property type="evidence" value="ECO:0007669"/>
    <property type="project" value="TreeGrafter"/>
</dbReference>
<feature type="transmembrane region" description="Helical" evidence="8">
    <location>
        <begin position="343"/>
        <end position="366"/>
    </location>
</feature>
<sequence>MPGYYFGGMGQDRGDYKEELDFGGDLEEPAYISEKRRSLYPQSMVIPISTIHDHPDLFPVDTPAAPPITPLRSGTPPVVPHFRALFSLSSRRDLILILVPGIVLAIASSLTPPFMSQTIGDAFQIMAAYPLLTGTATQAQRDALLSGVRDKTVLLAAAGLYAVVINYAKTVVWQWHGETIAGRLRQKVFEGVQVKRMEWFDLGMGMREDDLAEGESIGAGGLMAKFTKETDDVRTGTSQMMGNFFQYFFAFIFCFGLALYRAPVLALVSLSTIPLVIILQIATQIFAGPLYAGERRAFAEASTDVERSTNAIATVKAHNAQGAESARFDRIVERVKAILVKQALLWGFSLSMTDFLIMGTFVSGFWYGAKVVRDGTTSSGSVMTVFWAALLAASYLQQTVPCLTLLTKAKMSMASLLTVVQDYPARKRPTSAFSPATTPTHPSFTAKSRPTSMAKIRPQRCHGEFNLRSISFAYPSRPDSLVLRDITLFIPPGETTFVVGGSGSGKSTIAQLLLRLYDPEGGDITLDNQSFAYLDESYTGEHIAAVQQGCILFDMSVHDNVSLGLAGAAVSGKGEVKRPKDVTRQEVVQACRTAMIHDFIMSLPEGYETKLGTGGSSLSGGQRQRMAIARAVIRDPTVLILDEATSALDASSRVAVFENIKAWRRNRTTIVITHDLSQIVSDDFVYVMKDGIVAEQGFRSDLMRQTPMHGAELGTFAGMAAEQAIEPLPPKVLDEDMDEGMAEEILEYEERMTSRPGSVMRAGTPSLLGRPQSLAYFDILDEYSRGARFSTLDRGTKRMSTAPRPRPMSTAQKRLSWAPEELHRPGSRTSLVYAQGGSVVGSRASFMPPSRPGSRMSRQGSFEGTPYSTARKSMVHTSPAVRASQRYTTWMQKPPSSSDLDKDVKYSPDLDIVTTLPSDMVDHEQDHLGPTPGIFRILISNLPLMPRKWLFVLGLLGSLAHGVSTPIWSSYLTKLMQIVAGGGIDPSLTTTALTVLAISAAQALANYAQVAALQSVSAHWSANIRSAAYARVLAQDKAFFDLPYNSPSQLVQHLIKDADDMRMLVSQIAGKFVVFVSMISLGLIWAMVVQWKLTLVGLAIAPVYGGIVVVNEILVGRAESTNKLTRDRVAKLFYESVSSIRGIRAMGLESVFREKFAEQAMAAEQTGKKTGCSAFPGVSSRLPADSSALLNFVGCLFMLSNIMNYSDMLMVFNLVLFSLTFGSQALDFIPMMAKVKVAARDFNRLYNLSITTTTESSGSLRFPISGSLQFDSVSFTYPSRPDVRVLQGISFRLDPGECVAIVGPSGSGKSTIAALLQRLYEPTAGQIRMDRHDLASADIKWLRNHVAVVSQSANLFDSSVSDNIAYGLEIPIGEIHRAAKAANIHDFIMSLPEGYDTNLGENASLISGGQAQRLQIARALVRRSSMLILDEATSALDVDNQRAILDTIVKIKDTRTTIFITHSVEAMKRCDRIICLDDGRVAEDGPFEELVAKGGVFAQLMKMGEWE</sequence>
<evidence type="ECO:0000256" key="8">
    <source>
        <dbReference type="SAM" id="Phobius"/>
    </source>
</evidence>
<protein>
    <submittedName>
        <fullName evidence="11">P-loop containing nucleoside triphosphate hydrolase protein</fullName>
    </submittedName>
</protein>
<name>A0AA38HE69_9TREE</name>
<evidence type="ECO:0000259" key="9">
    <source>
        <dbReference type="PROSITE" id="PS50893"/>
    </source>
</evidence>
<organism evidence="11 12">
    <name type="scientific">Dioszegia hungarica</name>
    <dbReference type="NCBI Taxonomy" id="4972"/>
    <lineage>
        <taxon>Eukaryota</taxon>
        <taxon>Fungi</taxon>
        <taxon>Dikarya</taxon>
        <taxon>Basidiomycota</taxon>
        <taxon>Agaricomycotina</taxon>
        <taxon>Tremellomycetes</taxon>
        <taxon>Tremellales</taxon>
        <taxon>Bulleribasidiaceae</taxon>
        <taxon>Dioszegia</taxon>
    </lineage>
</organism>
<dbReference type="InterPro" id="IPR011527">
    <property type="entry name" value="ABC1_TM_dom"/>
</dbReference>
<dbReference type="PANTHER" id="PTHR43394">
    <property type="entry name" value="ATP-DEPENDENT PERMEASE MDL1, MITOCHONDRIAL"/>
    <property type="match status" value="1"/>
</dbReference>
<dbReference type="FunFam" id="3.40.50.300:FF:001471">
    <property type="entry name" value="P-loop containing nucleoside triphosphate hydrolase protein"/>
    <property type="match status" value="1"/>
</dbReference>
<dbReference type="InterPro" id="IPR003439">
    <property type="entry name" value="ABC_transporter-like_ATP-bd"/>
</dbReference>
<feature type="transmembrane region" description="Helical" evidence="8">
    <location>
        <begin position="1211"/>
        <end position="1230"/>
    </location>
</feature>
<comment type="subcellular location">
    <subcellularLocation>
        <location evidence="1">Membrane</location>
        <topology evidence="1">Multi-pass membrane protein</topology>
    </subcellularLocation>
</comment>
<keyword evidence="11" id="KW-0378">Hydrolase</keyword>
<accession>A0AA38HE69</accession>
<evidence type="ECO:0000256" key="7">
    <source>
        <dbReference type="SAM" id="MobiDB-lite"/>
    </source>
</evidence>
<keyword evidence="4" id="KW-0067">ATP-binding</keyword>
<feature type="domain" description="ABC transmembrane type-1" evidence="10">
    <location>
        <begin position="952"/>
        <end position="1171"/>
    </location>
</feature>
<dbReference type="CDD" id="cd18577">
    <property type="entry name" value="ABC_6TM_Pgp_ABCB1_D1_like"/>
    <property type="match status" value="1"/>
</dbReference>
<dbReference type="GO" id="GO:0005524">
    <property type="term" value="F:ATP binding"/>
    <property type="evidence" value="ECO:0007669"/>
    <property type="project" value="UniProtKB-KW"/>
</dbReference>
<dbReference type="PROSITE" id="PS50929">
    <property type="entry name" value="ABC_TM1F"/>
    <property type="match status" value="2"/>
</dbReference>
<feature type="domain" description="ABC transmembrane type-1" evidence="10">
    <location>
        <begin position="101"/>
        <end position="408"/>
    </location>
</feature>
<feature type="domain" description="ABC transporter" evidence="9">
    <location>
        <begin position="1268"/>
        <end position="1503"/>
    </location>
</feature>
<evidence type="ECO:0000256" key="4">
    <source>
        <dbReference type="ARBA" id="ARBA00022840"/>
    </source>
</evidence>
<dbReference type="Pfam" id="PF00664">
    <property type="entry name" value="ABC_membrane"/>
    <property type="match status" value="2"/>
</dbReference>
<dbReference type="InterPro" id="IPR036640">
    <property type="entry name" value="ABC1_TM_sf"/>
</dbReference>
<feature type="transmembrane region" description="Helical" evidence="8">
    <location>
        <begin position="949"/>
        <end position="968"/>
    </location>
</feature>
<reference evidence="11" key="1">
    <citation type="journal article" date="2022" name="G3 (Bethesda)">
        <title>High quality genome of the basidiomycete yeast Dioszegia hungarica PDD-24b-2 isolated from cloud water.</title>
        <authorList>
            <person name="Jarrige D."/>
            <person name="Haridas S."/>
            <person name="Bleykasten-Grosshans C."/>
            <person name="Joly M."/>
            <person name="Nadalig T."/>
            <person name="Sancelme M."/>
            <person name="Vuilleumier S."/>
            <person name="Grigoriev I.V."/>
            <person name="Amato P."/>
            <person name="Bringel F."/>
        </authorList>
    </citation>
    <scope>NUCLEOTIDE SEQUENCE</scope>
    <source>
        <strain evidence="11">PDD-24b-2</strain>
    </source>
</reference>
<proteinExistence type="predicted"/>
<keyword evidence="3" id="KW-0547">Nucleotide-binding</keyword>
<feature type="region of interest" description="Disordered" evidence="7">
    <location>
        <begin position="843"/>
        <end position="878"/>
    </location>
</feature>